<dbReference type="PANTHER" id="PTHR46749">
    <property type="entry name" value="COMPLEX III ASSEMBLY FACTOR LYRM7"/>
    <property type="match status" value="1"/>
</dbReference>
<evidence type="ECO:0000256" key="2">
    <source>
        <dbReference type="ARBA" id="ARBA00009508"/>
    </source>
</evidence>
<dbReference type="GO" id="GO:0044183">
    <property type="term" value="F:protein folding chaperone"/>
    <property type="evidence" value="ECO:0007669"/>
    <property type="project" value="TreeGrafter"/>
</dbReference>
<evidence type="ECO:0000313" key="7">
    <source>
        <dbReference type="Proteomes" id="UP000791440"/>
    </source>
</evidence>
<organism evidence="6 7">
    <name type="scientific">Manduca sexta</name>
    <name type="common">Tobacco hawkmoth</name>
    <name type="synonym">Tobacco hornworm</name>
    <dbReference type="NCBI Taxonomy" id="7130"/>
    <lineage>
        <taxon>Eukaryota</taxon>
        <taxon>Metazoa</taxon>
        <taxon>Ecdysozoa</taxon>
        <taxon>Arthropoda</taxon>
        <taxon>Hexapoda</taxon>
        <taxon>Insecta</taxon>
        <taxon>Pterygota</taxon>
        <taxon>Neoptera</taxon>
        <taxon>Endopterygota</taxon>
        <taxon>Lepidoptera</taxon>
        <taxon>Glossata</taxon>
        <taxon>Ditrysia</taxon>
        <taxon>Bombycoidea</taxon>
        <taxon>Sphingidae</taxon>
        <taxon>Sphinginae</taxon>
        <taxon>Sphingini</taxon>
        <taxon>Manduca</taxon>
    </lineage>
</organism>
<dbReference type="GO" id="GO:0034551">
    <property type="term" value="P:mitochondrial respiratory chain complex III assembly"/>
    <property type="evidence" value="ECO:0007669"/>
    <property type="project" value="InterPro"/>
</dbReference>
<evidence type="ECO:0000256" key="1">
    <source>
        <dbReference type="ARBA" id="ARBA00004305"/>
    </source>
</evidence>
<evidence type="ECO:0008006" key="8">
    <source>
        <dbReference type="Google" id="ProtNLM"/>
    </source>
</evidence>
<evidence type="ECO:0000256" key="3">
    <source>
        <dbReference type="ARBA" id="ARBA00023128"/>
    </source>
</evidence>
<protein>
    <recommendedName>
        <fullName evidence="8">Complex III assembly factor LYRM7</fullName>
    </recommendedName>
</protein>
<keyword evidence="4" id="KW-0143">Chaperone</keyword>
<dbReference type="InterPro" id="IPR050435">
    <property type="entry name" value="MZM1/LYRM7"/>
</dbReference>
<feature type="region of interest" description="Disordered" evidence="5">
    <location>
        <begin position="103"/>
        <end position="122"/>
    </location>
</feature>
<reference evidence="6" key="2">
    <citation type="submission" date="2020-12" db="EMBL/GenBank/DDBJ databases">
        <authorList>
            <person name="Kanost M."/>
        </authorList>
    </citation>
    <scope>NUCLEOTIDE SEQUENCE</scope>
</reference>
<dbReference type="AlphaFoldDB" id="A0A922CV67"/>
<sequence length="122" mass="14121">MSNMRSLVLRSFKNLHRTRMKVFVGDERALTAARIKINEAYRKNKNVENEDAIKEMIKFGEDVERELRTQVIQARQVKPGVYEAKITEDTLKLENVPFNDNAVLEDGTRAPQPCCQDQVQNK</sequence>
<gene>
    <name evidence="6" type="ORF">O3G_MSEX011482</name>
</gene>
<comment type="subcellular location">
    <subcellularLocation>
        <location evidence="1">Mitochondrion matrix</location>
    </subcellularLocation>
</comment>
<dbReference type="CDD" id="cd20267">
    <property type="entry name" value="Complex1_LYR_LYRM7"/>
    <property type="match status" value="1"/>
</dbReference>
<comment type="caution">
    <text evidence="6">The sequence shown here is derived from an EMBL/GenBank/DDBJ whole genome shotgun (WGS) entry which is preliminary data.</text>
</comment>
<dbReference type="OrthoDB" id="529194at2759"/>
<dbReference type="EMBL" id="JH668629">
    <property type="protein sequence ID" value="KAG6459607.1"/>
    <property type="molecule type" value="Genomic_DNA"/>
</dbReference>
<proteinExistence type="inferred from homology"/>
<evidence type="ECO:0000256" key="5">
    <source>
        <dbReference type="SAM" id="MobiDB-lite"/>
    </source>
</evidence>
<name>A0A922CV67_MANSE</name>
<reference evidence="6" key="1">
    <citation type="journal article" date="2016" name="Insect Biochem. Mol. Biol.">
        <title>Multifaceted biological insights from a draft genome sequence of the tobacco hornworm moth, Manduca sexta.</title>
        <authorList>
            <person name="Kanost M.R."/>
            <person name="Arrese E.L."/>
            <person name="Cao X."/>
            <person name="Chen Y.R."/>
            <person name="Chellapilla S."/>
            <person name="Goldsmith M.R."/>
            <person name="Grosse-Wilde E."/>
            <person name="Heckel D.G."/>
            <person name="Herndon N."/>
            <person name="Jiang H."/>
            <person name="Papanicolaou A."/>
            <person name="Qu J."/>
            <person name="Soulages J.L."/>
            <person name="Vogel H."/>
            <person name="Walters J."/>
            <person name="Waterhouse R.M."/>
            <person name="Ahn S.J."/>
            <person name="Almeida F.C."/>
            <person name="An C."/>
            <person name="Aqrawi P."/>
            <person name="Bretschneider A."/>
            <person name="Bryant W.B."/>
            <person name="Bucks S."/>
            <person name="Chao H."/>
            <person name="Chevignon G."/>
            <person name="Christen J.M."/>
            <person name="Clarke D.F."/>
            <person name="Dittmer N.T."/>
            <person name="Ferguson L.C.F."/>
            <person name="Garavelou S."/>
            <person name="Gordon K.H.J."/>
            <person name="Gunaratna R.T."/>
            <person name="Han Y."/>
            <person name="Hauser F."/>
            <person name="He Y."/>
            <person name="Heidel-Fischer H."/>
            <person name="Hirsh A."/>
            <person name="Hu Y."/>
            <person name="Jiang H."/>
            <person name="Kalra D."/>
            <person name="Klinner C."/>
            <person name="Konig C."/>
            <person name="Kovar C."/>
            <person name="Kroll A.R."/>
            <person name="Kuwar S.S."/>
            <person name="Lee S.L."/>
            <person name="Lehman R."/>
            <person name="Li K."/>
            <person name="Li Z."/>
            <person name="Liang H."/>
            <person name="Lovelace S."/>
            <person name="Lu Z."/>
            <person name="Mansfield J.H."/>
            <person name="McCulloch K.J."/>
            <person name="Mathew T."/>
            <person name="Morton B."/>
            <person name="Muzny D.M."/>
            <person name="Neunemann D."/>
            <person name="Ongeri F."/>
            <person name="Pauchet Y."/>
            <person name="Pu L.L."/>
            <person name="Pyrousis I."/>
            <person name="Rao X.J."/>
            <person name="Redding A."/>
            <person name="Roesel C."/>
            <person name="Sanchez-Gracia A."/>
            <person name="Schaack S."/>
            <person name="Shukla A."/>
            <person name="Tetreau G."/>
            <person name="Wang Y."/>
            <person name="Xiong G.H."/>
            <person name="Traut W."/>
            <person name="Walsh T.K."/>
            <person name="Worley K.C."/>
            <person name="Wu D."/>
            <person name="Wu W."/>
            <person name="Wu Y.Q."/>
            <person name="Zhang X."/>
            <person name="Zou Z."/>
            <person name="Zucker H."/>
            <person name="Briscoe A.D."/>
            <person name="Burmester T."/>
            <person name="Clem R.J."/>
            <person name="Feyereisen R."/>
            <person name="Grimmelikhuijzen C.J.P."/>
            <person name="Hamodrakas S.J."/>
            <person name="Hansson B.S."/>
            <person name="Huguet E."/>
            <person name="Jermiin L.S."/>
            <person name="Lan Q."/>
            <person name="Lehman H.K."/>
            <person name="Lorenzen M."/>
            <person name="Merzendorfer H."/>
            <person name="Michalopoulos I."/>
            <person name="Morton D.B."/>
            <person name="Muthukrishnan S."/>
            <person name="Oakeshott J.G."/>
            <person name="Palmer W."/>
            <person name="Park Y."/>
            <person name="Passarelli A.L."/>
            <person name="Rozas J."/>
            <person name="Schwartz L.M."/>
            <person name="Smith W."/>
            <person name="Southgate A."/>
            <person name="Vilcinskas A."/>
            <person name="Vogt R."/>
            <person name="Wang P."/>
            <person name="Werren J."/>
            <person name="Yu X.Q."/>
            <person name="Zhou J.J."/>
            <person name="Brown S.J."/>
            <person name="Scherer S.E."/>
            <person name="Richards S."/>
            <person name="Blissard G.W."/>
        </authorList>
    </citation>
    <scope>NUCLEOTIDE SEQUENCE</scope>
</reference>
<keyword evidence="7" id="KW-1185">Reference proteome</keyword>
<keyword evidence="3" id="KW-0496">Mitochondrion</keyword>
<comment type="similarity">
    <text evidence="2">Belongs to the complex I LYR family.</text>
</comment>
<dbReference type="Proteomes" id="UP000791440">
    <property type="component" value="Unassembled WGS sequence"/>
</dbReference>
<evidence type="ECO:0000256" key="4">
    <source>
        <dbReference type="ARBA" id="ARBA00023186"/>
    </source>
</evidence>
<dbReference type="PANTHER" id="PTHR46749:SF1">
    <property type="entry name" value="COMPLEX III ASSEMBLY FACTOR LYRM7"/>
    <property type="match status" value="1"/>
</dbReference>
<accession>A0A922CV67</accession>
<dbReference type="GO" id="GO:0005759">
    <property type="term" value="C:mitochondrial matrix"/>
    <property type="evidence" value="ECO:0007669"/>
    <property type="project" value="UniProtKB-SubCell"/>
</dbReference>
<dbReference type="InterPro" id="IPR045298">
    <property type="entry name" value="Complex1_LYR_LYRM7"/>
</dbReference>
<evidence type="ECO:0000313" key="6">
    <source>
        <dbReference type="EMBL" id="KAG6459607.1"/>
    </source>
</evidence>